<gene>
    <name evidence="4" type="ORF">CKAH01_10540</name>
</gene>
<proteinExistence type="inferred from homology"/>
<evidence type="ECO:0000313" key="5">
    <source>
        <dbReference type="Proteomes" id="UP001281614"/>
    </source>
</evidence>
<evidence type="ECO:0000256" key="2">
    <source>
        <dbReference type="ARBA" id="ARBA00023002"/>
    </source>
</evidence>
<dbReference type="PRINTS" id="PR00081">
    <property type="entry name" value="GDHRDH"/>
</dbReference>
<dbReference type="PANTHER" id="PTHR24320">
    <property type="entry name" value="RETINOL DEHYDROGENASE"/>
    <property type="match status" value="1"/>
</dbReference>
<accession>A0AAD9XX39</accession>
<dbReference type="EMBL" id="VYYT01000843">
    <property type="protein sequence ID" value="KAK2729101.1"/>
    <property type="molecule type" value="Genomic_DNA"/>
</dbReference>
<feature type="region of interest" description="Disordered" evidence="3">
    <location>
        <begin position="1"/>
        <end position="22"/>
    </location>
</feature>
<reference evidence="4" key="1">
    <citation type="submission" date="2023-02" db="EMBL/GenBank/DDBJ databases">
        <title>Colletotrichum kahawae CIFC_Que2 genome sequencing and assembly.</title>
        <authorList>
            <person name="Baroncelli R."/>
        </authorList>
    </citation>
    <scope>NUCLEOTIDE SEQUENCE</scope>
    <source>
        <strain evidence="4">CIFC_Que2</strain>
    </source>
</reference>
<dbReference type="PANTHER" id="PTHR24320:SF272">
    <property type="entry name" value="NAD(P)-BINDING ROSSMANN-FOLD SUPERFAMILY PROTEIN"/>
    <property type="match status" value="1"/>
</dbReference>
<evidence type="ECO:0000256" key="1">
    <source>
        <dbReference type="ARBA" id="ARBA00006484"/>
    </source>
</evidence>
<dbReference type="Proteomes" id="UP001281614">
    <property type="component" value="Unassembled WGS sequence"/>
</dbReference>
<dbReference type="Gene3D" id="3.40.50.720">
    <property type="entry name" value="NAD(P)-binding Rossmann-like Domain"/>
    <property type="match status" value="1"/>
</dbReference>
<organism evidence="4 5">
    <name type="scientific">Colletotrichum kahawae</name>
    <name type="common">Coffee berry disease fungus</name>
    <dbReference type="NCBI Taxonomy" id="34407"/>
    <lineage>
        <taxon>Eukaryota</taxon>
        <taxon>Fungi</taxon>
        <taxon>Dikarya</taxon>
        <taxon>Ascomycota</taxon>
        <taxon>Pezizomycotina</taxon>
        <taxon>Sordariomycetes</taxon>
        <taxon>Hypocreomycetidae</taxon>
        <taxon>Glomerellales</taxon>
        <taxon>Glomerellaceae</taxon>
        <taxon>Colletotrichum</taxon>
        <taxon>Colletotrichum gloeosporioides species complex</taxon>
    </lineage>
</organism>
<dbReference type="SUPFAM" id="SSF51735">
    <property type="entry name" value="NAD(P)-binding Rossmann-fold domains"/>
    <property type="match status" value="1"/>
</dbReference>
<keyword evidence="5" id="KW-1185">Reference proteome</keyword>
<dbReference type="AlphaFoldDB" id="A0AAD9XX39"/>
<comment type="similarity">
    <text evidence="1">Belongs to the short-chain dehydrogenases/reductases (SDR) family.</text>
</comment>
<sequence length="337" mass="36657">MASTAPYANEHRDTNGPGDARPNALKIIRDEALDGRLQGKVCLITGGTAGIGLETARAMHATGADVYITGRDTEKGVAVADSFASLDGKPGKVVFLQMSLDSVEEVSAAAAQFLSMSENLNILICNAGTPHRPALGLTKDGFEKHFGVNYVAQFALFQALRETLIKSASPGMSSRVVVLASLSHQASSVNFEDINFTTRDYNPMLAYGASKTACIWMANEIERRYGNERLHATSVHPGAIHTEAARHNPAGDAVMLKPEMRKYRKSPEQGAATTIWAAVGKQWENRGGRYLAEVQEAEPLKENDASFPRLGYAAHAYDMKAEQRLWDMTVECLRTKQ</sequence>
<evidence type="ECO:0000256" key="3">
    <source>
        <dbReference type="SAM" id="MobiDB-lite"/>
    </source>
</evidence>
<dbReference type="GO" id="GO:0016491">
    <property type="term" value="F:oxidoreductase activity"/>
    <property type="evidence" value="ECO:0007669"/>
    <property type="project" value="UniProtKB-KW"/>
</dbReference>
<keyword evidence="2" id="KW-0560">Oxidoreductase</keyword>
<name>A0AAD9XX39_COLKA</name>
<comment type="caution">
    <text evidence="4">The sequence shown here is derived from an EMBL/GenBank/DDBJ whole genome shotgun (WGS) entry which is preliminary data.</text>
</comment>
<protein>
    <submittedName>
        <fullName evidence="4">Short-chain dehydrogenase</fullName>
    </submittedName>
</protein>
<dbReference type="InterPro" id="IPR002347">
    <property type="entry name" value="SDR_fam"/>
</dbReference>
<dbReference type="Pfam" id="PF00106">
    <property type="entry name" value="adh_short"/>
    <property type="match status" value="1"/>
</dbReference>
<evidence type="ECO:0000313" key="4">
    <source>
        <dbReference type="EMBL" id="KAK2729101.1"/>
    </source>
</evidence>
<dbReference type="InterPro" id="IPR036291">
    <property type="entry name" value="NAD(P)-bd_dom_sf"/>
</dbReference>